<reference evidence="1 2" key="1">
    <citation type="journal article" date="2011" name="J. Bacteriol.">
        <title>Genome sequence of Chthoniobacter flavus Ellin428, an aerobic heterotrophic soil bacterium.</title>
        <authorList>
            <person name="Kant R."/>
            <person name="van Passel M.W."/>
            <person name="Palva A."/>
            <person name="Lucas S."/>
            <person name="Lapidus A."/>
            <person name="Glavina Del Rio T."/>
            <person name="Dalin E."/>
            <person name="Tice H."/>
            <person name="Bruce D."/>
            <person name="Goodwin L."/>
            <person name="Pitluck S."/>
            <person name="Larimer F.W."/>
            <person name="Land M.L."/>
            <person name="Hauser L."/>
            <person name="Sangwan P."/>
            <person name="de Vos W.M."/>
            <person name="Janssen P.H."/>
            <person name="Smidt H."/>
        </authorList>
    </citation>
    <scope>NUCLEOTIDE SEQUENCE [LARGE SCALE GENOMIC DNA]</scope>
    <source>
        <strain evidence="1 2">Ellin428</strain>
    </source>
</reference>
<dbReference type="InterPro" id="IPR025680">
    <property type="entry name" value="DddI"/>
</dbReference>
<gene>
    <name evidence="1" type="ORF">CfE428DRAFT_5534</name>
</gene>
<dbReference type="EMBL" id="ABVL01000026">
    <property type="protein sequence ID" value="EDY16905.1"/>
    <property type="molecule type" value="Genomic_DNA"/>
</dbReference>
<sequence length="138" mass="15385">MNNPNAKESMKFVWTDSISSHEESIASSEEALRLIGDLEKATSVGPTMVEFFDPVSGLAFAIGVGRPETVATFQESLRPPYFISLGDPAARGVTSFCYGNEETEYMARNRIPYAVGKEALRIFMTTRKRPDNLVWEQL</sequence>
<keyword evidence="2" id="KW-1185">Reference proteome</keyword>
<dbReference type="Pfam" id="PF14430">
    <property type="entry name" value="Imm1"/>
    <property type="match status" value="1"/>
</dbReference>
<proteinExistence type="predicted"/>
<dbReference type="InParanoid" id="B4D9E4"/>
<comment type="caution">
    <text evidence="1">The sequence shown here is derived from an EMBL/GenBank/DDBJ whole genome shotgun (WGS) entry which is preliminary data.</text>
</comment>
<evidence type="ECO:0000313" key="1">
    <source>
        <dbReference type="EMBL" id="EDY16905.1"/>
    </source>
</evidence>
<dbReference type="AlphaFoldDB" id="B4D9E4"/>
<protein>
    <submittedName>
        <fullName evidence="1">Uncharacterized protein</fullName>
    </submittedName>
</protein>
<dbReference type="Proteomes" id="UP000005824">
    <property type="component" value="Unassembled WGS sequence"/>
</dbReference>
<organism evidence="1 2">
    <name type="scientific">Chthoniobacter flavus Ellin428</name>
    <dbReference type="NCBI Taxonomy" id="497964"/>
    <lineage>
        <taxon>Bacteria</taxon>
        <taxon>Pseudomonadati</taxon>
        <taxon>Verrucomicrobiota</taxon>
        <taxon>Spartobacteria</taxon>
        <taxon>Chthoniobacterales</taxon>
        <taxon>Chthoniobacteraceae</taxon>
        <taxon>Chthoniobacter</taxon>
    </lineage>
</organism>
<dbReference type="RefSeq" id="WP_006982855.1">
    <property type="nucleotide sequence ID" value="NZ_ABVL01000026.1"/>
</dbReference>
<accession>B4D9E4</accession>
<name>B4D9E4_9BACT</name>
<evidence type="ECO:0000313" key="2">
    <source>
        <dbReference type="Proteomes" id="UP000005824"/>
    </source>
</evidence>